<dbReference type="PANTHER" id="PTHR22939:SF129">
    <property type="entry name" value="SERINE PROTEASE HTRA2, MITOCHONDRIAL"/>
    <property type="match status" value="1"/>
</dbReference>
<dbReference type="Pfam" id="PF13365">
    <property type="entry name" value="Trypsin_2"/>
    <property type="match status" value="1"/>
</dbReference>
<dbReference type="AlphaFoldDB" id="A0A5B9PEQ8"/>
<dbReference type="GO" id="GO:0008233">
    <property type="term" value="F:peptidase activity"/>
    <property type="evidence" value="ECO:0007669"/>
    <property type="project" value="UniProtKB-KW"/>
</dbReference>
<dbReference type="KEGG" id="mff:MFFC18_13270"/>
<organism evidence="4 5">
    <name type="scientific">Mariniblastus fucicola</name>
    <dbReference type="NCBI Taxonomy" id="980251"/>
    <lineage>
        <taxon>Bacteria</taxon>
        <taxon>Pseudomonadati</taxon>
        <taxon>Planctomycetota</taxon>
        <taxon>Planctomycetia</taxon>
        <taxon>Pirellulales</taxon>
        <taxon>Pirellulaceae</taxon>
        <taxon>Mariniblastus</taxon>
    </lineage>
</organism>
<dbReference type="RefSeq" id="WP_157665132.1">
    <property type="nucleotide sequence ID" value="NZ_CP042912.1"/>
</dbReference>
<dbReference type="Gene3D" id="2.30.42.10">
    <property type="match status" value="1"/>
</dbReference>
<dbReference type="EC" id="3.4.21.107" evidence="4"/>
<keyword evidence="2" id="KW-0732">Signal</keyword>
<dbReference type="InterPro" id="IPR001478">
    <property type="entry name" value="PDZ"/>
</dbReference>
<comment type="similarity">
    <text evidence="1">Belongs to the peptidase S1C family.</text>
</comment>
<dbReference type="InterPro" id="IPR036034">
    <property type="entry name" value="PDZ_sf"/>
</dbReference>
<protein>
    <submittedName>
        <fullName evidence="4">Periplasmic pH-dependent serine endoprotease DegQ</fullName>
        <ecNumber evidence="4">3.4.21.107</ecNumber>
    </submittedName>
</protein>
<dbReference type="InterPro" id="IPR009003">
    <property type="entry name" value="Peptidase_S1_PA"/>
</dbReference>
<dbReference type="STRING" id="980251.GCA_001642875_01548"/>
<dbReference type="GO" id="GO:0006508">
    <property type="term" value="P:proteolysis"/>
    <property type="evidence" value="ECO:0007669"/>
    <property type="project" value="UniProtKB-KW"/>
</dbReference>
<dbReference type="Proteomes" id="UP000322214">
    <property type="component" value="Chromosome"/>
</dbReference>
<dbReference type="InterPro" id="IPR043504">
    <property type="entry name" value="Peptidase_S1_PA_chymotrypsin"/>
</dbReference>
<evidence type="ECO:0000256" key="1">
    <source>
        <dbReference type="ARBA" id="ARBA00010541"/>
    </source>
</evidence>
<evidence type="ECO:0000259" key="3">
    <source>
        <dbReference type="PROSITE" id="PS50106"/>
    </source>
</evidence>
<reference evidence="4 5" key="1">
    <citation type="submission" date="2019-08" db="EMBL/GenBank/DDBJ databases">
        <title>Deep-cultivation of Planctomycetes and their phenomic and genomic characterization uncovers novel biology.</title>
        <authorList>
            <person name="Wiegand S."/>
            <person name="Jogler M."/>
            <person name="Boedeker C."/>
            <person name="Pinto D."/>
            <person name="Vollmers J."/>
            <person name="Rivas-Marin E."/>
            <person name="Kohn T."/>
            <person name="Peeters S.H."/>
            <person name="Heuer A."/>
            <person name="Rast P."/>
            <person name="Oberbeckmann S."/>
            <person name="Bunk B."/>
            <person name="Jeske O."/>
            <person name="Meyerdierks A."/>
            <person name="Storesund J.E."/>
            <person name="Kallscheuer N."/>
            <person name="Luecker S."/>
            <person name="Lage O.M."/>
            <person name="Pohl T."/>
            <person name="Merkel B.J."/>
            <person name="Hornburger P."/>
            <person name="Mueller R.-W."/>
            <person name="Bruemmer F."/>
            <person name="Labrenz M."/>
            <person name="Spormann A.M."/>
            <person name="Op den Camp H."/>
            <person name="Overmann J."/>
            <person name="Amann R."/>
            <person name="Jetten M.S.M."/>
            <person name="Mascher T."/>
            <person name="Medema M.H."/>
            <person name="Devos D.P."/>
            <person name="Kaster A.-K."/>
            <person name="Ovreas L."/>
            <person name="Rohde M."/>
            <person name="Galperin M.Y."/>
            <person name="Jogler C."/>
        </authorList>
    </citation>
    <scope>NUCLEOTIDE SEQUENCE [LARGE SCALE GENOMIC DNA]</scope>
    <source>
        <strain evidence="4 5">FC18</strain>
    </source>
</reference>
<gene>
    <name evidence="4" type="primary">degQ_2</name>
    <name evidence="4" type="ORF">MFFC18_13270</name>
</gene>
<keyword evidence="4" id="KW-0378">Hydrolase</keyword>
<dbReference type="SUPFAM" id="SSF50494">
    <property type="entry name" value="Trypsin-like serine proteases"/>
    <property type="match status" value="1"/>
</dbReference>
<feature type="chain" id="PRO_5022695094" evidence="2">
    <location>
        <begin position="20"/>
        <end position="416"/>
    </location>
</feature>
<dbReference type="CDD" id="cd06779">
    <property type="entry name" value="cpPDZ_Deg_HtrA-like"/>
    <property type="match status" value="1"/>
</dbReference>
<sequence precursor="true">MKIRLLVTGFVFVMSLTMALPAAKAQLPRDVQDMFEGMLDDLDDDLRSKFQEAIDNDTPTVEFTPEEFKRFRDDPINPFDGLDRIDAEEGAGNIALKFELPSIRNRMIKPNERQAPDQLNQLDPIVSSVIPSVVAVMSDDRQIALGTVVDQNGYVITKASEVNKRKYLKVVTSDSRDHVAKIVFEDEANDIAVLKVDATLQPISWESAEADLGQFLVLPAPNGKVFSMGSYSVVPRTTQTGKQALLGVNPDNAANGVLVSEIRPNTAAHTAGLVDGDIITKIDGESIRDVGELVNSIRQNSPGDTIRISYLRGGKARKTSAVLDSVDLSGDRAKRYKMMSRLGAIPSKRADNFPSIFQHDAPLFPEQCGGPVVDLDGNVIGINIARNGRAASYAIPLENVQQLFRQFLREAVAVRE</sequence>
<dbReference type="EMBL" id="CP042912">
    <property type="protein sequence ID" value="QEG21471.1"/>
    <property type="molecule type" value="Genomic_DNA"/>
</dbReference>
<evidence type="ECO:0000313" key="5">
    <source>
        <dbReference type="Proteomes" id="UP000322214"/>
    </source>
</evidence>
<dbReference type="SMART" id="SM00228">
    <property type="entry name" value="PDZ"/>
    <property type="match status" value="1"/>
</dbReference>
<keyword evidence="4" id="KW-0645">Protease</keyword>
<dbReference type="PANTHER" id="PTHR22939">
    <property type="entry name" value="SERINE PROTEASE FAMILY S1C HTRA-RELATED"/>
    <property type="match status" value="1"/>
</dbReference>
<evidence type="ECO:0000256" key="2">
    <source>
        <dbReference type="SAM" id="SignalP"/>
    </source>
</evidence>
<feature type="signal peptide" evidence="2">
    <location>
        <begin position="1"/>
        <end position="19"/>
    </location>
</feature>
<dbReference type="SUPFAM" id="SSF50156">
    <property type="entry name" value="PDZ domain-like"/>
    <property type="match status" value="1"/>
</dbReference>
<keyword evidence="5" id="KW-1185">Reference proteome</keyword>
<name>A0A5B9PEQ8_9BACT</name>
<dbReference type="PROSITE" id="PS50106">
    <property type="entry name" value="PDZ"/>
    <property type="match status" value="1"/>
</dbReference>
<feature type="domain" description="PDZ" evidence="3">
    <location>
        <begin position="232"/>
        <end position="290"/>
    </location>
</feature>
<proteinExistence type="inferred from homology"/>
<dbReference type="Pfam" id="PF13180">
    <property type="entry name" value="PDZ_2"/>
    <property type="match status" value="1"/>
</dbReference>
<accession>A0A5B9PEQ8</accession>
<evidence type="ECO:0000313" key="4">
    <source>
        <dbReference type="EMBL" id="QEG21471.1"/>
    </source>
</evidence>
<dbReference type="Gene3D" id="2.40.10.10">
    <property type="entry name" value="Trypsin-like serine proteases"/>
    <property type="match status" value="2"/>
</dbReference>